<evidence type="ECO:0000256" key="1">
    <source>
        <dbReference type="SAM" id="SignalP"/>
    </source>
</evidence>
<keyword evidence="1" id="KW-0732">Signal</keyword>
<gene>
    <name evidence="2" type="ORF">ACFPME_05650</name>
</gene>
<accession>A0ABW0JJD2</accession>
<evidence type="ECO:0000313" key="3">
    <source>
        <dbReference type="Proteomes" id="UP001596013"/>
    </source>
</evidence>
<organism evidence="2 3">
    <name type="scientific">Rhodanobacter umsongensis</name>
    <dbReference type="NCBI Taxonomy" id="633153"/>
    <lineage>
        <taxon>Bacteria</taxon>
        <taxon>Pseudomonadati</taxon>
        <taxon>Pseudomonadota</taxon>
        <taxon>Gammaproteobacteria</taxon>
        <taxon>Lysobacterales</taxon>
        <taxon>Rhodanobacteraceae</taxon>
        <taxon>Rhodanobacter</taxon>
    </lineage>
</organism>
<dbReference type="RefSeq" id="WP_377302977.1">
    <property type="nucleotide sequence ID" value="NZ_JBHSMK010000003.1"/>
</dbReference>
<protein>
    <submittedName>
        <fullName evidence="2">Uncharacterized protein</fullName>
    </submittedName>
</protein>
<feature type="signal peptide" evidence="1">
    <location>
        <begin position="1"/>
        <end position="21"/>
    </location>
</feature>
<feature type="chain" id="PRO_5046478285" evidence="1">
    <location>
        <begin position="22"/>
        <end position="261"/>
    </location>
</feature>
<sequence length="261" mass="27760">MKSFIVTLLAALAGASTPANAAMPAATAYLAPAFHAGDRFDNVFSRTIAYRASGYDESVRRISGSASYTVLDSATSQPRLHIDYRYDGAHQGSGAVEFRDGGATSCFDGKCTPNTDASGLAWNPRLWGKPPATLRVGQSWSVRIAEPWELGPAGTQKVTVIALDPSSQRITLLRDGSGAGAYLGDKLETTLTRGGQSWPVTVEPGRSHWYGYTTFRAGVVVSDELMVERPVTLVSDKLGRISASEREYILLNAMPPASGGG</sequence>
<comment type="caution">
    <text evidence="2">The sequence shown here is derived from an EMBL/GenBank/DDBJ whole genome shotgun (WGS) entry which is preliminary data.</text>
</comment>
<dbReference type="EMBL" id="JBHSMK010000003">
    <property type="protein sequence ID" value="MFC5436033.1"/>
    <property type="molecule type" value="Genomic_DNA"/>
</dbReference>
<proteinExistence type="predicted"/>
<name>A0ABW0JJD2_9GAMM</name>
<reference evidence="3" key="1">
    <citation type="journal article" date="2019" name="Int. J. Syst. Evol. Microbiol.">
        <title>The Global Catalogue of Microorganisms (GCM) 10K type strain sequencing project: providing services to taxonomists for standard genome sequencing and annotation.</title>
        <authorList>
            <consortium name="The Broad Institute Genomics Platform"/>
            <consortium name="The Broad Institute Genome Sequencing Center for Infectious Disease"/>
            <person name="Wu L."/>
            <person name="Ma J."/>
        </authorList>
    </citation>
    <scope>NUCLEOTIDE SEQUENCE [LARGE SCALE GENOMIC DNA]</scope>
    <source>
        <strain evidence="3">JCM 17130</strain>
    </source>
</reference>
<evidence type="ECO:0000313" key="2">
    <source>
        <dbReference type="EMBL" id="MFC5436033.1"/>
    </source>
</evidence>
<keyword evidence="3" id="KW-1185">Reference proteome</keyword>
<dbReference type="Proteomes" id="UP001596013">
    <property type="component" value="Unassembled WGS sequence"/>
</dbReference>